<evidence type="ECO:0000259" key="1">
    <source>
        <dbReference type="Pfam" id="PF13539"/>
    </source>
</evidence>
<organism evidence="2 3">
    <name type="scientific">Flavonifractor plautii 1_3_50AFAA</name>
    <dbReference type="NCBI Taxonomy" id="742738"/>
    <lineage>
        <taxon>Bacteria</taxon>
        <taxon>Bacillati</taxon>
        <taxon>Bacillota</taxon>
        <taxon>Clostridia</taxon>
        <taxon>Eubacteriales</taxon>
        <taxon>Oscillospiraceae</taxon>
        <taxon>Flavonifractor</taxon>
    </lineage>
</organism>
<dbReference type="Gene3D" id="3.30.1380.10">
    <property type="match status" value="1"/>
</dbReference>
<dbReference type="HOGENOM" id="CLU_073296_0_0_9"/>
<dbReference type="eggNOG" id="COG1876">
    <property type="taxonomic scope" value="Bacteria"/>
</dbReference>
<dbReference type="EMBL" id="ADLO01000011">
    <property type="protein sequence ID" value="KGF57189.1"/>
    <property type="molecule type" value="Genomic_DNA"/>
</dbReference>
<evidence type="ECO:0000313" key="2">
    <source>
        <dbReference type="EMBL" id="KGF57189.1"/>
    </source>
</evidence>
<keyword evidence="3" id="KW-1185">Reference proteome</keyword>
<dbReference type="Pfam" id="PF13539">
    <property type="entry name" value="Peptidase_M15_4"/>
    <property type="match status" value="1"/>
</dbReference>
<reference evidence="2 3" key="1">
    <citation type="submission" date="2011-08" db="EMBL/GenBank/DDBJ databases">
        <title>The Genome Sequence of Clostridium orbiscindens 1_3_50AFAA.</title>
        <authorList>
            <consortium name="The Broad Institute Genome Sequencing Platform"/>
            <person name="Earl A."/>
            <person name="Ward D."/>
            <person name="Feldgarden M."/>
            <person name="Gevers D."/>
            <person name="Daigneault M."/>
            <person name="Strauss J."/>
            <person name="Allen-Vercoe E."/>
            <person name="Young S.K."/>
            <person name="Zeng Q."/>
            <person name="Gargeya S."/>
            <person name="Fitzgerald M."/>
            <person name="Haas B."/>
            <person name="Abouelleil A."/>
            <person name="Alvarado L."/>
            <person name="Arachchi H.M."/>
            <person name="Berlin A."/>
            <person name="Brown A."/>
            <person name="Chapman S.B."/>
            <person name="Chen Z."/>
            <person name="Dunbar C."/>
            <person name="Freedman E."/>
            <person name="Gearin G."/>
            <person name="Gellesch M."/>
            <person name="Goldberg J."/>
            <person name="Griggs A."/>
            <person name="Gujja S."/>
            <person name="Heiman D."/>
            <person name="Howarth C."/>
            <person name="Larson L."/>
            <person name="Lui A."/>
            <person name="MacDonald P.J.P."/>
            <person name="Montmayeur A."/>
            <person name="Murphy C."/>
            <person name="Neiman D."/>
            <person name="Pearson M."/>
            <person name="Priest M."/>
            <person name="Roberts A."/>
            <person name="Saif S."/>
            <person name="Shea T."/>
            <person name="Shenoy N."/>
            <person name="Sisk P."/>
            <person name="Stolte C."/>
            <person name="Sykes S."/>
            <person name="Wortman J."/>
            <person name="Nusbaum C."/>
            <person name="Birren B."/>
        </authorList>
    </citation>
    <scope>NUCLEOTIDE SEQUENCE [LARGE SCALE GENOMIC DNA]</scope>
    <source>
        <strain evidence="2 3">1_3_50AFAA</strain>
    </source>
</reference>
<gene>
    <name evidence="2" type="ORF">HMPREF9460_00364</name>
</gene>
<dbReference type="SUPFAM" id="SSF55166">
    <property type="entry name" value="Hedgehog/DD-peptidase"/>
    <property type="match status" value="1"/>
</dbReference>
<proteinExistence type="predicted"/>
<protein>
    <recommendedName>
        <fullName evidence="1">Peptidase M15C domain-containing protein</fullName>
    </recommendedName>
</protein>
<dbReference type="AlphaFoldDB" id="A0A096DI04"/>
<dbReference type="InterPro" id="IPR039561">
    <property type="entry name" value="Peptidase_M15C"/>
</dbReference>
<dbReference type="CDD" id="cd14845">
    <property type="entry name" value="L-Ala-D-Glu_peptidase_like"/>
    <property type="match status" value="1"/>
</dbReference>
<sequence>MLNSRDIDRLRPDVAANCRAWLELCRAAGLLVLVTGTVRDEEYQQYCFENGTAATPVPSFHGEQAGLAFDFCQNIKGQEYSDSTFFQRAGELGEQVGFEWGGRWKSFPDRPHLQWSDGGKYTSSMIRAGDYPPAMPPYREEDTDMTKEEIQAMIDATVTAARPPVYTSVENCPAWARETVQKAVDEGVLRGDQGGGLRLTDDNLVNLQMLRNLGLLDGGGA</sequence>
<comment type="caution">
    <text evidence="2">The sequence shown here is derived from an EMBL/GenBank/DDBJ whole genome shotgun (WGS) entry which is preliminary data.</text>
</comment>
<dbReference type="GO" id="GO:0008233">
    <property type="term" value="F:peptidase activity"/>
    <property type="evidence" value="ECO:0007669"/>
    <property type="project" value="InterPro"/>
</dbReference>
<feature type="domain" description="Peptidase M15C" evidence="1">
    <location>
        <begin position="59"/>
        <end position="115"/>
    </location>
</feature>
<dbReference type="InterPro" id="IPR009045">
    <property type="entry name" value="Zn_M74/Hedgehog-like"/>
</dbReference>
<name>A0A096DI04_FLAPL</name>
<accession>A0A096DI04</accession>
<dbReference type="RefSeq" id="WP_050001645.1">
    <property type="nucleotide sequence ID" value="NZ_KN174161.1"/>
</dbReference>
<evidence type="ECO:0000313" key="3">
    <source>
        <dbReference type="Proteomes" id="UP000029585"/>
    </source>
</evidence>
<dbReference type="PATRIC" id="fig|742738.3.peg.382"/>
<dbReference type="Proteomes" id="UP000029585">
    <property type="component" value="Unassembled WGS sequence"/>
</dbReference>